<evidence type="ECO:0000313" key="2">
    <source>
        <dbReference type="Proteomes" id="UP000029226"/>
    </source>
</evidence>
<sequence length="97" mass="11132">MNDSIKQSMIENMGPPQMFDVYFKAIKNAGEGEFILSLNSNESVFKRRRILQTPNPNNGEISINIQSTSSLVKNVYKNNIEKYMLIEDNIRGKIFSK</sequence>
<protein>
    <submittedName>
        <fullName evidence="1">Uncharacterized protein</fullName>
    </submittedName>
</protein>
<gene>
    <name evidence="1" type="ORF">JCM19314_1261</name>
</gene>
<proteinExistence type="predicted"/>
<evidence type="ECO:0000313" key="1">
    <source>
        <dbReference type="EMBL" id="GAL01478.1"/>
    </source>
</evidence>
<organism evidence="1 2">
    <name type="scientific">Nonlabens ulvanivorans</name>
    <name type="common">Persicivirga ulvanivorans</name>
    <dbReference type="NCBI Taxonomy" id="906888"/>
    <lineage>
        <taxon>Bacteria</taxon>
        <taxon>Pseudomonadati</taxon>
        <taxon>Bacteroidota</taxon>
        <taxon>Flavobacteriia</taxon>
        <taxon>Flavobacteriales</taxon>
        <taxon>Flavobacteriaceae</taxon>
        <taxon>Nonlabens</taxon>
    </lineage>
</organism>
<comment type="caution">
    <text evidence="1">The sequence shown here is derived from an EMBL/GenBank/DDBJ whole genome shotgun (WGS) entry which is preliminary data.</text>
</comment>
<dbReference type="EMBL" id="BBMM01000011">
    <property type="protein sequence ID" value="GAL01478.1"/>
    <property type="molecule type" value="Genomic_DNA"/>
</dbReference>
<dbReference type="Proteomes" id="UP000029226">
    <property type="component" value="Unassembled WGS sequence"/>
</dbReference>
<dbReference type="AlphaFoldDB" id="A0A090QGZ6"/>
<accession>A0A090QGZ6</accession>
<reference evidence="1 2" key="1">
    <citation type="journal article" date="2014" name="Genome Announc.">
        <title>Draft Genome Sequences of Marine Flavobacterium Nonlabens Strains NR17, NR24, NR27, NR32, NR33, and Ara13.</title>
        <authorList>
            <person name="Nakanishi M."/>
            <person name="Meirelles P."/>
            <person name="Suzuki R."/>
            <person name="Takatani N."/>
            <person name="Mino S."/>
            <person name="Suda W."/>
            <person name="Oshima K."/>
            <person name="Hattori M."/>
            <person name="Ohkuma M."/>
            <person name="Hosokawa M."/>
            <person name="Miyashita K."/>
            <person name="Thompson F.L."/>
            <person name="Niwa A."/>
            <person name="Sawabe T."/>
            <person name="Sawabe T."/>
        </authorList>
    </citation>
    <scope>NUCLEOTIDE SEQUENCE [LARGE SCALE GENOMIC DNA]</scope>
    <source>
        <strain evidence="2">JCM19314</strain>
    </source>
</reference>
<name>A0A090QGZ6_NONUL</name>